<dbReference type="Proteomes" id="UP001364224">
    <property type="component" value="Unassembled WGS sequence"/>
</dbReference>
<evidence type="ECO:0000313" key="3">
    <source>
        <dbReference type="EMBL" id="MEH2555108.1"/>
    </source>
</evidence>
<proteinExistence type="predicted"/>
<name>A0ABU8B983_9BRAD</name>
<feature type="compositionally biased region" description="Pro residues" evidence="1">
    <location>
        <begin position="316"/>
        <end position="342"/>
    </location>
</feature>
<feature type="region of interest" description="Disordered" evidence="1">
    <location>
        <begin position="90"/>
        <end position="342"/>
    </location>
</feature>
<sequence length="342" mass="34716">MLSRALSLATVTLLIGCLTAGAARAAENLDAGKSPSQIFSNTCNACHKSPRGLLKNVSASSLPGFLRQHYTTGTDMASVLSSYLISNGAADPRYQGKDQPKQKDAKQDGKPDQPDRLGRRQPPAAPAREVSRPDADGAPPQGEGARPGRDAKRFARPQAAPDASKPADGQAPLQAATDSKSGVRQKQGRRGKPAVEEPPKTEQAAPGEPAKEEDASRDAAKAETAATDPAKTDAIKTDAIKGEGDKPASEAAKPVGETEKPARDGASETAKVDTPKESTGSEPAPLRPDPVPPVAPAPPASAATASEPAAGSSAAAPPPVTATAPASPPVAPAGPPVPPISR</sequence>
<accession>A0ABU8B983</accession>
<dbReference type="PROSITE" id="PS51257">
    <property type="entry name" value="PROKAR_LIPOPROTEIN"/>
    <property type="match status" value="1"/>
</dbReference>
<evidence type="ECO:0008006" key="5">
    <source>
        <dbReference type="Google" id="ProtNLM"/>
    </source>
</evidence>
<gene>
    <name evidence="3" type="ORF">V1286_002637</name>
</gene>
<evidence type="ECO:0000256" key="1">
    <source>
        <dbReference type="SAM" id="MobiDB-lite"/>
    </source>
</evidence>
<feature type="chain" id="PRO_5045569464" description="Cytochrome c domain-containing protein" evidence="2">
    <location>
        <begin position="26"/>
        <end position="342"/>
    </location>
</feature>
<comment type="caution">
    <text evidence="3">The sequence shown here is derived from an EMBL/GenBank/DDBJ whole genome shotgun (WGS) entry which is preliminary data.</text>
</comment>
<feature type="compositionally biased region" description="Pro residues" evidence="1">
    <location>
        <begin position="285"/>
        <end position="299"/>
    </location>
</feature>
<keyword evidence="2" id="KW-0732">Signal</keyword>
<dbReference type="EMBL" id="JAZHRV010000001">
    <property type="protein sequence ID" value="MEH2555108.1"/>
    <property type="molecule type" value="Genomic_DNA"/>
</dbReference>
<reference evidence="3 4" key="1">
    <citation type="submission" date="2024-02" db="EMBL/GenBank/DDBJ databases">
        <title>Adaptive strategies in a cosmopolitan and abundant soil bacterium.</title>
        <authorList>
            <person name="Carini P."/>
        </authorList>
    </citation>
    <scope>NUCLEOTIDE SEQUENCE [LARGE SCALE GENOMIC DNA]</scope>
    <source>
        <strain evidence="3 4">AZCC 1608</strain>
    </source>
</reference>
<organism evidence="3 4">
    <name type="scientific">Bradyrhizobium algeriense</name>
    <dbReference type="NCBI Taxonomy" id="634784"/>
    <lineage>
        <taxon>Bacteria</taxon>
        <taxon>Pseudomonadati</taxon>
        <taxon>Pseudomonadota</taxon>
        <taxon>Alphaproteobacteria</taxon>
        <taxon>Hyphomicrobiales</taxon>
        <taxon>Nitrobacteraceae</taxon>
        <taxon>Bradyrhizobium</taxon>
    </lineage>
</organism>
<feature type="compositionally biased region" description="Basic and acidic residues" evidence="1">
    <location>
        <begin position="94"/>
        <end position="118"/>
    </location>
</feature>
<feature type="compositionally biased region" description="Low complexity" evidence="1">
    <location>
        <begin position="300"/>
        <end position="315"/>
    </location>
</feature>
<feature type="compositionally biased region" description="Basic and acidic residues" evidence="1">
    <location>
        <begin position="256"/>
        <end position="276"/>
    </location>
</feature>
<feature type="compositionally biased region" description="Basic and acidic residues" evidence="1">
    <location>
        <begin position="230"/>
        <end position="248"/>
    </location>
</feature>
<evidence type="ECO:0000313" key="4">
    <source>
        <dbReference type="Proteomes" id="UP001364224"/>
    </source>
</evidence>
<evidence type="ECO:0000256" key="2">
    <source>
        <dbReference type="SAM" id="SignalP"/>
    </source>
</evidence>
<dbReference type="RefSeq" id="WP_334480073.1">
    <property type="nucleotide sequence ID" value="NZ_JAZHRV010000001.1"/>
</dbReference>
<keyword evidence="4" id="KW-1185">Reference proteome</keyword>
<protein>
    <recommendedName>
        <fullName evidence="5">Cytochrome c domain-containing protein</fullName>
    </recommendedName>
</protein>
<feature type="compositionally biased region" description="Basic and acidic residues" evidence="1">
    <location>
        <begin position="209"/>
        <end position="221"/>
    </location>
</feature>
<feature type="signal peptide" evidence="2">
    <location>
        <begin position="1"/>
        <end position="25"/>
    </location>
</feature>